<organism evidence="1 2">
    <name type="scientific">Acinetobacter qingfengensis</name>
    <dbReference type="NCBI Taxonomy" id="1262585"/>
    <lineage>
        <taxon>Bacteria</taxon>
        <taxon>Pseudomonadati</taxon>
        <taxon>Pseudomonadota</taxon>
        <taxon>Gammaproteobacteria</taxon>
        <taxon>Moraxellales</taxon>
        <taxon>Moraxellaceae</taxon>
        <taxon>Acinetobacter</taxon>
    </lineage>
</organism>
<dbReference type="RefSeq" id="WP_070069623.1">
    <property type="nucleotide sequence ID" value="NZ_MKKK01000017.1"/>
</dbReference>
<dbReference type="OrthoDB" id="6692826at2"/>
<evidence type="ECO:0000313" key="2">
    <source>
        <dbReference type="Proteomes" id="UP000185895"/>
    </source>
</evidence>
<proteinExistence type="predicted"/>
<dbReference type="EMBL" id="MKKK01000017">
    <property type="protein sequence ID" value="OEY96923.1"/>
    <property type="molecule type" value="Genomic_DNA"/>
</dbReference>
<reference evidence="1 2" key="1">
    <citation type="submission" date="2016-09" db="EMBL/GenBank/DDBJ databases">
        <authorList>
            <person name="Capua I."/>
            <person name="De Benedictis P."/>
            <person name="Joannis T."/>
            <person name="Lombin L.H."/>
            <person name="Cattoli G."/>
        </authorList>
    </citation>
    <scope>NUCLEOTIDE SEQUENCE [LARGE SCALE GENOMIC DNA]</scope>
    <source>
        <strain evidence="1 2">ANC 4671</strain>
    </source>
</reference>
<gene>
    <name evidence="1" type="ORF">BJI46_11615</name>
</gene>
<keyword evidence="2" id="KW-1185">Reference proteome</keyword>
<accession>A0A1E7RCA3</accession>
<dbReference type="AlphaFoldDB" id="A0A1E7RCA3"/>
<name>A0A1E7RCA3_9GAMM</name>
<dbReference type="STRING" id="1262585.BJI46_11615"/>
<protein>
    <submittedName>
        <fullName evidence="1">Phage tail protein</fullName>
    </submittedName>
</protein>
<dbReference type="Proteomes" id="UP000185895">
    <property type="component" value="Unassembled WGS sequence"/>
</dbReference>
<comment type="caution">
    <text evidence="1">The sequence shown here is derived from an EMBL/GenBank/DDBJ whole genome shotgun (WGS) entry which is preliminary data.</text>
</comment>
<sequence length="92" mass="10546">MSKTVYQYNYAGLYTGTTEADESPLEPGVFLLPANSTEIHPPKAWPEDQWPRFDGQSWQLITKPTQQTEKSAEEKLVAFLNDNPDVMKLMRK</sequence>
<evidence type="ECO:0000313" key="1">
    <source>
        <dbReference type="EMBL" id="OEY96923.1"/>
    </source>
</evidence>